<evidence type="ECO:0000313" key="1">
    <source>
        <dbReference type="EMBL" id="MFK2905861.1"/>
    </source>
</evidence>
<proteinExistence type="predicted"/>
<sequence length="222" mass="24238">MRRTAGFSLLEVLAALVLLTLLLLGVYSGIRTATHSVRSGTVAVERLDQVRSSQQLLRRELAQTMVAPIGHDANGDSVFFEGKARSMRFVAPLPGYLDKLGPQLMALSLVDDGHGALRLDMQLAMLPPDGKPPKPLGKPQLLLDRIKSGRFQYRGVDAQGRPGDWQDRWPDGRMLPQLVRVELTPLGTTPWPVLTVPLRIDPSSGLMLQGPLQRLRGMGGGP</sequence>
<dbReference type="SUPFAM" id="SSF54523">
    <property type="entry name" value="Pili subunits"/>
    <property type="match status" value="1"/>
</dbReference>
<dbReference type="EMBL" id="JADIKM010000006">
    <property type="protein sequence ID" value="MFK2905861.1"/>
    <property type="molecule type" value="Genomic_DNA"/>
</dbReference>
<comment type="caution">
    <text evidence="1">The sequence shown here is derived from an EMBL/GenBank/DDBJ whole genome shotgun (WGS) entry which is preliminary data.</text>
</comment>
<protein>
    <submittedName>
        <fullName evidence="1">Prepilin-type N-terminal cleavage/methylation domain-containing protein</fullName>
    </submittedName>
</protein>
<dbReference type="InterPro" id="IPR045584">
    <property type="entry name" value="Pilin-like"/>
</dbReference>
<dbReference type="PROSITE" id="PS00409">
    <property type="entry name" value="PROKAR_NTER_METHYL"/>
    <property type="match status" value="1"/>
</dbReference>
<reference evidence="1 2" key="1">
    <citation type="submission" date="2020-10" db="EMBL/GenBank/DDBJ databases">
        <title>Phylogeny of dyella-like bacteria.</title>
        <authorList>
            <person name="Fu J."/>
        </authorList>
    </citation>
    <scope>NUCLEOTIDE SEQUENCE [LARGE SCALE GENOMIC DNA]</scope>
    <source>
        <strain evidence="1 2">Gsoil3046</strain>
    </source>
</reference>
<keyword evidence="2" id="KW-1185">Reference proteome</keyword>
<organism evidence="1 2">
    <name type="scientific">Dyella ginsengisoli</name>
    <dbReference type="NCBI Taxonomy" id="363848"/>
    <lineage>
        <taxon>Bacteria</taxon>
        <taxon>Pseudomonadati</taxon>
        <taxon>Pseudomonadota</taxon>
        <taxon>Gammaproteobacteria</taxon>
        <taxon>Lysobacterales</taxon>
        <taxon>Rhodanobacteraceae</taxon>
        <taxon>Dyella</taxon>
    </lineage>
</organism>
<accession>A0ABW8K093</accession>
<dbReference type="InterPro" id="IPR012902">
    <property type="entry name" value="N_methyl_site"/>
</dbReference>
<name>A0ABW8K093_9GAMM</name>
<evidence type="ECO:0000313" key="2">
    <source>
        <dbReference type="Proteomes" id="UP001620460"/>
    </source>
</evidence>
<dbReference type="Proteomes" id="UP001620460">
    <property type="component" value="Unassembled WGS sequence"/>
</dbReference>
<dbReference type="Pfam" id="PF07963">
    <property type="entry name" value="N_methyl"/>
    <property type="match status" value="1"/>
</dbReference>
<gene>
    <name evidence="1" type="ORF">ISP17_18015</name>
</gene>
<dbReference type="RefSeq" id="WP_404635673.1">
    <property type="nucleotide sequence ID" value="NZ_JADIKM010000006.1"/>
</dbReference>
<dbReference type="NCBIfam" id="TIGR02532">
    <property type="entry name" value="IV_pilin_GFxxxE"/>
    <property type="match status" value="1"/>
</dbReference>